<dbReference type="GO" id="GO:0005179">
    <property type="term" value="F:hormone activity"/>
    <property type="evidence" value="ECO:0007669"/>
    <property type="project" value="UniProtKB-KW"/>
</dbReference>
<feature type="signal peptide" evidence="5">
    <location>
        <begin position="1"/>
        <end position="22"/>
    </location>
</feature>
<name>A0A811ND83_9POAL</name>
<evidence type="ECO:0000313" key="6">
    <source>
        <dbReference type="EMBL" id="CAD6222743.1"/>
    </source>
</evidence>
<dbReference type="GO" id="GO:0009506">
    <property type="term" value="C:plasmodesma"/>
    <property type="evidence" value="ECO:0007669"/>
    <property type="project" value="TreeGrafter"/>
</dbReference>
<protein>
    <submittedName>
        <fullName evidence="6">Uncharacterized protein</fullName>
    </submittedName>
</protein>
<keyword evidence="4" id="KW-1015">Disulfide bond</keyword>
<reference evidence="6" key="1">
    <citation type="submission" date="2020-10" db="EMBL/GenBank/DDBJ databases">
        <authorList>
            <person name="Han B."/>
            <person name="Lu T."/>
            <person name="Zhao Q."/>
            <person name="Huang X."/>
            <person name="Zhao Y."/>
        </authorList>
    </citation>
    <scope>NUCLEOTIDE SEQUENCE</scope>
</reference>
<comment type="similarity">
    <text evidence="1">Belongs to the plant rapid alkalinization factor (RALF) family.</text>
</comment>
<organism evidence="6 7">
    <name type="scientific">Miscanthus lutarioriparius</name>
    <dbReference type="NCBI Taxonomy" id="422564"/>
    <lineage>
        <taxon>Eukaryota</taxon>
        <taxon>Viridiplantae</taxon>
        <taxon>Streptophyta</taxon>
        <taxon>Embryophyta</taxon>
        <taxon>Tracheophyta</taxon>
        <taxon>Spermatophyta</taxon>
        <taxon>Magnoliopsida</taxon>
        <taxon>Liliopsida</taxon>
        <taxon>Poales</taxon>
        <taxon>Poaceae</taxon>
        <taxon>PACMAD clade</taxon>
        <taxon>Panicoideae</taxon>
        <taxon>Andropogonodae</taxon>
        <taxon>Andropogoneae</taxon>
        <taxon>Saccharinae</taxon>
        <taxon>Miscanthus</taxon>
    </lineage>
</organism>
<dbReference type="PANTHER" id="PTHR33136:SF44">
    <property type="entry name" value="PROTEIN RALF-LIKE 33"/>
    <property type="match status" value="1"/>
</dbReference>
<dbReference type="EMBL" id="CAJGYO010000004">
    <property type="protein sequence ID" value="CAD6222743.1"/>
    <property type="molecule type" value="Genomic_DNA"/>
</dbReference>
<feature type="chain" id="PRO_5033019903" evidence="5">
    <location>
        <begin position="23"/>
        <end position="124"/>
    </location>
</feature>
<dbReference type="PANTHER" id="PTHR33136">
    <property type="entry name" value="RAPID ALKALINIZATION FACTOR-LIKE"/>
    <property type="match status" value="1"/>
</dbReference>
<evidence type="ECO:0000256" key="4">
    <source>
        <dbReference type="ARBA" id="ARBA00023157"/>
    </source>
</evidence>
<dbReference type="AlphaFoldDB" id="A0A811ND83"/>
<evidence type="ECO:0000256" key="5">
    <source>
        <dbReference type="SAM" id="SignalP"/>
    </source>
</evidence>
<evidence type="ECO:0000256" key="2">
    <source>
        <dbReference type="ARBA" id="ARBA00022702"/>
    </source>
</evidence>
<dbReference type="InterPro" id="IPR008801">
    <property type="entry name" value="RALF"/>
</dbReference>
<evidence type="ECO:0000256" key="3">
    <source>
        <dbReference type="ARBA" id="ARBA00022729"/>
    </source>
</evidence>
<keyword evidence="3 5" id="KW-0732">Signal</keyword>
<evidence type="ECO:0000256" key="1">
    <source>
        <dbReference type="ARBA" id="ARBA00009178"/>
    </source>
</evidence>
<dbReference type="GO" id="GO:0019722">
    <property type="term" value="P:calcium-mediated signaling"/>
    <property type="evidence" value="ECO:0007669"/>
    <property type="project" value="TreeGrafter"/>
</dbReference>
<dbReference type="Proteomes" id="UP000604825">
    <property type="component" value="Unassembled WGS sequence"/>
</dbReference>
<evidence type="ECO:0000313" key="7">
    <source>
        <dbReference type="Proteomes" id="UP000604825"/>
    </source>
</evidence>
<proteinExistence type="inferred from homology"/>
<keyword evidence="2" id="KW-0372">Hormone</keyword>
<sequence length="124" mass="12648">MARHSRVPLLLALVGTLAVAAASASAYARAADAETELLIGDDDDVLGLGGRRRLDDANAKGLDDGNATSIIDAAVTGTGFISYAALSRDSVPCSLPGASYYNCRPGAEANPYSRGCSAITQCRG</sequence>
<comment type="caution">
    <text evidence="6">The sequence shown here is derived from an EMBL/GenBank/DDBJ whole genome shotgun (WGS) entry which is preliminary data.</text>
</comment>
<dbReference type="OrthoDB" id="1613518at2759"/>
<accession>A0A811ND83</accession>
<dbReference type="Pfam" id="PF05498">
    <property type="entry name" value="RALF"/>
    <property type="match status" value="1"/>
</dbReference>
<keyword evidence="7" id="KW-1185">Reference proteome</keyword>
<gene>
    <name evidence="6" type="ORF">NCGR_LOCUS15267</name>
</gene>